<dbReference type="EMBL" id="JACXVP010000001">
    <property type="protein sequence ID" value="KAG5632327.1"/>
    <property type="molecule type" value="Genomic_DNA"/>
</dbReference>
<reference evidence="2 3" key="1">
    <citation type="submission" date="2020-09" db="EMBL/GenBank/DDBJ databases">
        <title>De no assembly of potato wild relative species, Solanum commersonii.</title>
        <authorList>
            <person name="Cho K."/>
        </authorList>
    </citation>
    <scope>NUCLEOTIDE SEQUENCE [LARGE SCALE GENOMIC DNA]</scope>
    <source>
        <strain evidence="2">LZ3.2</strain>
        <tissue evidence="2">Leaf</tissue>
    </source>
</reference>
<accession>A0A9J6B7C5</accession>
<proteinExistence type="predicted"/>
<evidence type="ECO:0000313" key="3">
    <source>
        <dbReference type="Proteomes" id="UP000824120"/>
    </source>
</evidence>
<name>A0A9J6B7C5_SOLCO</name>
<sequence>MNIYIKNNMKDLKDLYSSGESSMIIDEIVDIVLGTKCGYIKGLGYGPKPNTTRATQRRTAELEYSQKIKRGSLENQKSQKEDQQSQVQDQQSHIQALNSQLDYVVARQEDMFKKMQLLVRSSP</sequence>
<evidence type="ECO:0000256" key="1">
    <source>
        <dbReference type="SAM" id="MobiDB-lite"/>
    </source>
</evidence>
<comment type="caution">
    <text evidence="2">The sequence shown here is derived from an EMBL/GenBank/DDBJ whole genome shotgun (WGS) entry which is preliminary data.</text>
</comment>
<organism evidence="2 3">
    <name type="scientific">Solanum commersonii</name>
    <name type="common">Commerson's wild potato</name>
    <name type="synonym">Commerson's nightshade</name>
    <dbReference type="NCBI Taxonomy" id="4109"/>
    <lineage>
        <taxon>Eukaryota</taxon>
        <taxon>Viridiplantae</taxon>
        <taxon>Streptophyta</taxon>
        <taxon>Embryophyta</taxon>
        <taxon>Tracheophyta</taxon>
        <taxon>Spermatophyta</taxon>
        <taxon>Magnoliopsida</taxon>
        <taxon>eudicotyledons</taxon>
        <taxon>Gunneridae</taxon>
        <taxon>Pentapetalae</taxon>
        <taxon>asterids</taxon>
        <taxon>lamiids</taxon>
        <taxon>Solanales</taxon>
        <taxon>Solanaceae</taxon>
        <taxon>Solanoideae</taxon>
        <taxon>Solaneae</taxon>
        <taxon>Solanum</taxon>
    </lineage>
</organism>
<gene>
    <name evidence="2" type="ORF">H5410_004044</name>
</gene>
<dbReference type="AlphaFoldDB" id="A0A9J6B7C5"/>
<dbReference type="OrthoDB" id="1706770at2759"/>
<feature type="region of interest" description="Disordered" evidence="1">
    <location>
        <begin position="46"/>
        <end position="93"/>
    </location>
</feature>
<evidence type="ECO:0000313" key="2">
    <source>
        <dbReference type="EMBL" id="KAG5632327.1"/>
    </source>
</evidence>
<dbReference type="Proteomes" id="UP000824120">
    <property type="component" value="Chromosome 1"/>
</dbReference>
<protein>
    <submittedName>
        <fullName evidence="2">Uncharacterized protein</fullName>
    </submittedName>
</protein>
<keyword evidence="3" id="KW-1185">Reference proteome</keyword>